<evidence type="ECO:0000256" key="6">
    <source>
        <dbReference type="SAM" id="SignalP"/>
    </source>
</evidence>
<feature type="compositionally biased region" description="Low complexity" evidence="4">
    <location>
        <begin position="208"/>
        <end position="245"/>
    </location>
</feature>
<evidence type="ECO:0000256" key="2">
    <source>
        <dbReference type="ARBA" id="ARBA00009576"/>
    </source>
</evidence>
<dbReference type="GO" id="GO:0005576">
    <property type="term" value="C:extracellular region"/>
    <property type="evidence" value="ECO:0007669"/>
    <property type="project" value="InterPro"/>
</dbReference>
<dbReference type="SUPFAM" id="SSF101751">
    <property type="entry name" value="Hydrophobin II, HfbII"/>
    <property type="match status" value="1"/>
</dbReference>
<keyword evidence="5" id="KW-1133">Transmembrane helix</keyword>
<dbReference type="PANTHER" id="PTHR42341:SF1">
    <property type="entry name" value="HYDROPHOBIN"/>
    <property type="match status" value="1"/>
</dbReference>
<feature type="region of interest" description="Disordered" evidence="4">
    <location>
        <begin position="199"/>
        <end position="431"/>
    </location>
</feature>
<dbReference type="AlphaFoldDB" id="A0A9P5E9A4"/>
<keyword evidence="6" id="KW-0732">Signal</keyword>
<feature type="chain" id="PRO_5040227030" evidence="6">
    <location>
        <begin position="23"/>
        <end position="630"/>
    </location>
</feature>
<dbReference type="InterPro" id="IPR036686">
    <property type="entry name" value="Class_II_Hydrophobin_sf"/>
</dbReference>
<dbReference type="PANTHER" id="PTHR42341">
    <property type="entry name" value="HYDROPHOBIN"/>
    <property type="match status" value="1"/>
</dbReference>
<sequence length="630" mass="62760">MKSKSIMAASAMMELTLAQASADPLCSTATNGNGNGNGSPPDGGYLTFTVPANPDDIGNHPVTKTYPPTKPGEPGIVIIQVPTSPPGANGASLSSIPYVTVTTTGGFPSLTGPATTTITPDKPGATGSVIIKVPNTTDVSSSASYITFTTPGDLSPTNDPRISTIPPSNPTDPGTVIVVVPSSQASSPSSVPFVTITTGSTLNPTDNPITSTISPSGSTGSGTVIVEVPPSSSPAGSGSSSTPASFVTRTVTGDDGNGEPSTTTISPTASSGPATVIVEVPPMTNNPSSTSPGDSSSGASGSSGPSSSATQGPSDSAAPPSSSSGTGPSSSVPETSSPSQATTDDAASSTSASAPASSSAVSSDTPSEAPSSTGVETSSPATSPASSSSLSTSDADTSSPANPTTSSPASSAATSAPGSSTKSAPSSSTSAAAANFDPCSDSLYGNPECCSLDVLGVADVECDSPTESPTDAADFQAICAASSKRARCCVLPVLLRSIDYLLKLPTSRQTSPFHSIILIGGLIVTALIAFLSIATQGYETISMATSNPNTTSENRNPFSDWPSFLTANTKSLCSTTTIPISAEFYTNNTALKYTVTKIWRGDNPTEPDTSRIIALSQQPFPIICSKRYHD</sequence>
<feature type="compositionally biased region" description="Low complexity" evidence="4">
    <location>
        <begin position="260"/>
        <end position="367"/>
    </location>
</feature>
<name>A0A9P5E9A4_9HYPO</name>
<gene>
    <name evidence="7" type="ORF">FAGAP_9256</name>
</gene>
<evidence type="ECO:0000256" key="4">
    <source>
        <dbReference type="SAM" id="MobiDB-lite"/>
    </source>
</evidence>
<dbReference type="InterPro" id="IPR010636">
    <property type="entry name" value="Class_II_hydrophobin"/>
</dbReference>
<dbReference type="CDD" id="cd23508">
    <property type="entry name" value="hydrophobin_II"/>
    <property type="match status" value="1"/>
</dbReference>
<keyword evidence="5" id="KW-0472">Membrane</keyword>
<protein>
    <submittedName>
        <fullName evidence="7">Uncharacterized protein</fullName>
    </submittedName>
</protein>
<organism evidence="7 8">
    <name type="scientific">Fusarium agapanthi</name>
    <dbReference type="NCBI Taxonomy" id="1803897"/>
    <lineage>
        <taxon>Eukaryota</taxon>
        <taxon>Fungi</taxon>
        <taxon>Dikarya</taxon>
        <taxon>Ascomycota</taxon>
        <taxon>Pezizomycotina</taxon>
        <taxon>Sordariomycetes</taxon>
        <taxon>Hypocreomycetidae</taxon>
        <taxon>Hypocreales</taxon>
        <taxon>Nectriaceae</taxon>
        <taxon>Fusarium</taxon>
        <taxon>Fusarium fujikuroi species complex</taxon>
    </lineage>
</organism>
<proteinExistence type="inferred from homology"/>
<evidence type="ECO:0000313" key="8">
    <source>
        <dbReference type="Proteomes" id="UP000737391"/>
    </source>
</evidence>
<keyword evidence="5" id="KW-0812">Transmembrane</keyword>
<dbReference type="Gene3D" id="3.20.120.10">
    <property type="entry name" value="Hydrophobin"/>
    <property type="match status" value="1"/>
</dbReference>
<comment type="subcellular location">
    <subcellularLocation>
        <location evidence="1">Cell envelope</location>
    </subcellularLocation>
</comment>
<dbReference type="Proteomes" id="UP000737391">
    <property type="component" value="Unassembled WGS sequence"/>
</dbReference>
<accession>A0A9P5E9A4</accession>
<feature type="transmembrane region" description="Helical" evidence="5">
    <location>
        <begin position="513"/>
        <end position="534"/>
    </location>
</feature>
<reference evidence="7" key="1">
    <citation type="submission" date="2020-01" db="EMBL/GenBank/DDBJ databases">
        <title>Identification and distribution of gene clusters putatively required for synthesis of sphingolipid metabolism inhibitors in phylogenetically diverse species of the filamentous fungus Fusarium.</title>
        <authorList>
            <person name="Kim H.-S."/>
            <person name="Busman M."/>
            <person name="Brown D.W."/>
            <person name="Divon H."/>
            <person name="Uhlig S."/>
            <person name="Proctor R.H."/>
        </authorList>
    </citation>
    <scope>NUCLEOTIDE SEQUENCE</scope>
    <source>
        <strain evidence="7">NRRL 31653</strain>
    </source>
</reference>
<evidence type="ECO:0000313" key="7">
    <source>
        <dbReference type="EMBL" id="KAF4494614.1"/>
    </source>
</evidence>
<keyword evidence="8" id="KW-1185">Reference proteome</keyword>
<feature type="compositionally biased region" description="Low complexity" evidence="4">
    <location>
        <begin position="377"/>
        <end position="431"/>
    </location>
</feature>
<evidence type="ECO:0000256" key="3">
    <source>
        <dbReference type="ARBA" id="ARBA00023157"/>
    </source>
</evidence>
<dbReference type="EMBL" id="LUFC02000742">
    <property type="protein sequence ID" value="KAF4494614.1"/>
    <property type="molecule type" value="Genomic_DNA"/>
</dbReference>
<evidence type="ECO:0000256" key="5">
    <source>
        <dbReference type="SAM" id="Phobius"/>
    </source>
</evidence>
<evidence type="ECO:0000256" key="1">
    <source>
        <dbReference type="ARBA" id="ARBA00004196"/>
    </source>
</evidence>
<feature type="signal peptide" evidence="6">
    <location>
        <begin position="1"/>
        <end position="22"/>
    </location>
</feature>
<keyword evidence="3" id="KW-1015">Disulfide bond</keyword>
<dbReference type="Pfam" id="PF06766">
    <property type="entry name" value="Hydrophobin_2"/>
    <property type="match status" value="1"/>
</dbReference>
<comment type="caution">
    <text evidence="7">The sequence shown here is derived from an EMBL/GenBank/DDBJ whole genome shotgun (WGS) entry which is preliminary data.</text>
</comment>
<comment type="similarity">
    <text evidence="2">Belongs to the cerato-ulmin hydrophobin family.</text>
</comment>
<dbReference type="OrthoDB" id="4500971at2759"/>